<feature type="region of interest" description="Disordered" evidence="1">
    <location>
        <begin position="19"/>
        <end position="42"/>
    </location>
</feature>
<proteinExistence type="predicted"/>
<reference evidence="2" key="1">
    <citation type="submission" date="2019-11" db="EMBL/GenBank/DDBJ databases">
        <authorList>
            <person name="Liu Y."/>
            <person name="Hou J."/>
            <person name="Li T.-Q."/>
            <person name="Guan C.-H."/>
            <person name="Wu X."/>
            <person name="Wu H.-Z."/>
            <person name="Ling F."/>
            <person name="Zhang R."/>
            <person name="Shi X.-G."/>
            <person name="Ren J.-P."/>
            <person name="Chen E.-F."/>
            <person name="Sun J.-M."/>
        </authorList>
    </citation>
    <scope>NUCLEOTIDE SEQUENCE</scope>
    <source>
        <strain evidence="2">Adult_tree_wgs_1</strain>
        <tissue evidence="2">Leaves</tissue>
    </source>
</reference>
<dbReference type="AlphaFoldDB" id="A0A834H0Q1"/>
<organism evidence="2 3">
    <name type="scientific">Rhododendron simsii</name>
    <name type="common">Sims's rhododendron</name>
    <dbReference type="NCBI Taxonomy" id="118357"/>
    <lineage>
        <taxon>Eukaryota</taxon>
        <taxon>Viridiplantae</taxon>
        <taxon>Streptophyta</taxon>
        <taxon>Embryophyta</taxon>
        <taxon>Tracheophyta</taxon>
        <taxon>Spermatophyta</taxon>
        <taxon>Magnoliopsida</taxon>
        <taxon>eudicotyledons</taxon>
        <taxon>Gunneridae</taxon>
        <taxon>Pentapetalae</taxon>
        <taxon>asterids</taxon>
        <taxon>Ericales</taxon>
        <taxon>Ericaceae</taxon>
        <taxon>Ericoideae</taxon>
        <taxon>Rhodoreae</taxon>
        <taxon>Rhododendron</taxon>
    </lineage>
</organism>
<dbReference type="EMBL" id="WJXA01000004">
    <property type="protein sequence ID" value="KAF7144738.1"/>
    <property type="molecule type" value="Genomic_DNA"/>
</dbReference>
<dbReference type="Proteomes" id="UP000626092">
    <property type="component" value="Unassembled WGS sequence"/>
</dbReference>
<keyword evidence="3" id="KW-1185">Reference proteome</keyword>
<name>A0A834H0Q1_RHOSS</name>
<protein>
    <recommendedName>
        <fullName evidence="4">DUF4283 domain-containing protein</fullName>
    </recommendedName>
</protein>
<dbReference type="InterPro" id="IPR040256">
    <property type="entry name" value="At4g02000-like"/>
</dbReference>
<feature type="region of interest" description="Disordered" evidence="1">
    <location>
        <begin position="345"/>
        <end position="368"/>
    </location>
</feature>
<dbReference type="PANTHER" id="PTHR31286:SF165">
    <property type="entry name" value="DUF4283 DOMAIN-CONTAINING PROTEIN"/>
    <property type="match status" value="1"/>
</dbReference>
<evidence type="ECO:0000256" key="1">
    <source>
        <dbReference type="SAM" id="MobiDB-lite"/>
    </source>
</evidence>
<dbReference type="PANTHER" id="PTHR31286">
    <property type="entry name" value="GLYCINE-RICH CELL WALL STRUCTURAL PROTEIN 1.8-LIKE"/>
    <property type="match status" value="1"/>
</dbReference>
<feature type="compositionally biased region" description="Polar residues" evidence="1">
    <location>
        <begin position="25"/>
        <end position="42"/>
    </location>
</feature>
<evidence type="ECO:0000313" key="2">
    <source>
        <dbReference type="EMBL" id="KAF7144738.1"/>
    </source>
</evidence>
<sequence>MMDLVASFPVLCLNSSVEKSENPKNQKSSKTPKNVGVSSGAQVSPCTIGHNLASLDSNKALGGPKWTEEVEDNGSDLWSDCVVGYFLDKKVAFPIVKNIEGAHCKVMESGPWPIAGNLMILKKWRPQMVLQKEQMSSIPICVHFSNVPLEFWNAEGLIYIASAIGEPLYADDKTETGKCVFGHSEASHKDVAAPKGVGLSSAATDPFIVEDQVVEVIEFPVHSKESAQAPVPSKISSIPVPVSCPMEQGVVASANRTIPHSPVKANVGSSGRIGQVSPAKAGSLTSTSTEIFVGSKGSLKDGVMEPVSMSKSPLLRVNPSLSNTFAILDSTCHLECGIVNGVLSSQEDDSSSSAKTPVVKKPRGKGKGDKAVWSIRGLNNPLKQKEVFSFIQSQQLCMMGVVETKIRREHLDAAVCKCFPSHWLHTTNLDTSGSTARIIMAWDPGVSTVTIISASSQMVLGKVEGIACRREFFISVL</sequence>
<gene>
    <name evidence="2" type="ORF">RHSIM_Rhsim04G0128800</name>
</gene>
<accession>A0A834H0Q1</accession>
<dbReference type="OrthoDB" id="1001388at2759"/>
<evidence type="ECO:0008006" key="4">
    <source>
        <dbReference type="Google" id="ProtNLM"/>
    </source>
</evidence>
<comment type="caution">
    <text evidence="2">The sequence shown here is derived from an EMBL/GenBank/DDBJ whole genome shotgun (WGS) entry which is preliminary data.</text>
</comment>
<evidence type="ECO:0000313" key="3">
    <source>
        <dbReference type="Proteomes" id="UP000626092"/>
    </source>
</evidence>